<dbReference type="Proteomes" id="UP001149140">
    <property type="component" value="Unassembled WGS sequence"/>
</dbReference>
<feature type="transmembrane region" description="Helical" evidence="1">
    <location>
        <begin position="345"/>
        <end position="365"/>
    </location>
</feature>
<dbReference type="Gene3D" id="3.30.2090.10">
    <property type="entry name" value="Multidrug efflux transporter AcrB TolC docking domain, DN and DC subdomains"/>
    <property type="match status" value="2"/>
</dbReference>
<proteinExistence type="predicted"/>
<keyword evidence="1" id="KW-0472">Membrane</keyword>
<feature type="transmembrane region" description="Helical" evidence="1">
    <location>
        <begin position="481"/>
        <end position="507"/>
    </location>
</feature>
<dbReference type="Gene3D" id="3.30.70.1320">
    <property type="entry name" value="Multidrug efflux transporter AcrB pore domain like"/>
    <property type="match status" value="1"/>
</dbReference>
<feature type="transmembrane region" description="Helical" evidence="1">
    <location>
        <begin position="397"/>
        <end position="416"/>
    </location>
</feature>
<feature type="transmembrane region" description="Helical" evidence="1">
    <location>
        <begin position="372"/>
        <end position="391"/>
    </location>
</feature>
<protein>
    <submittedName>
        <fullName evidence="2">Efflux RND transporter permease subunit</fullName>
    </submittedName>
</protein>
<dbReference type="EMBL" id="JAPDOD010000005">
    <property type="protein sequence ID" value="MDA0160442.1"/>
    <property type="molecule type" value="Genomic_DNA"/>
</dbReference>
<feature type="transmembrane region" description="Helical" evidence="1">
    <location>
        <begin position="891"/>
        <end position="910"/>
    </location>
</feature>
<dbReference type="Gene3D" id="3.30.70.1430">
    <property type="entry name" value="Multidrug efflux transporter AcrB pore domain"/>
    <property type="match status" value="2"/>
</dbReference>
<feature type="transmembrane region" description="Helical" evidence="1">
    <location>
        <begin position="967"/>
        <end position="987"/>
    </location>
</feature>
<dbReference type="AlphaFoldDB" id="A0A9X3S0V7"/>
<comment type="caution">
    <text evidence="2">The sequence shown here is derived from an EMBL/GenBank/DDBJ whole genome shotgun (WGS) entry which is preliminary data.</text>
</comment>
<accession>A0A9X3S0V7</accession>
<reference evidence="2" key="1">
    <citation type="submission" date="2022-10" db="EMBL/GenBank/DDBJ databases">
        <title>The WGS of Solirubrobacter ginsenosidimutans DSM 21036.</title>
        <authorList>
            <person name="Jiang Z."/>
        </authorList>
    </citation>
    <scope>NUCLEOTIDE SEQUENCE</scope>
    <source>
        <strain evidence="2">DSM 21036</strain>
    </source>
</reference>
<feature type="transmembrane region" description="Helical" evidence="1">
    <location>
        <begin position="540"/>
        <end position="563"/>
    </location>
</feature>
<keyword evidence="1" id="KW-0812">Transmembrane</keyword>
<evidence type="ECO:0000313" key="2">
    <source>
        <dbReference type="EMBL" id="MDA0160442.1"/>
    </source>
</evidence>
<gene>
    <name evidence="2" type="ORF">OM076_09205</name>
</gene>
<dbReference type="SUPFAM" id="SSF82693">
    <property type="entry name" value="Multidrug efflux transporter AcrB pore domain, PN1, PN2, PC1 and PC2 subdomains"/>
    <property type="match status" value="2"/>
</dbReference>
<keyword evidence="3" id="KW-1185">Reference proteome</keyword>
<sequence length="1050" mass="112820">MRWIVAASLRFRWLVLFAAIALLIAGAAQIRSAQVDVFPEFAPPRVEIQTLATGNSSSQVEELITIPLEEQLNGIEGLAELRSKSIADLSAIELIFKRGTNEVRARQLVQERIAAVTPSLPTFAAPPFMMPAVSAASRVMKIGLTSDTVSPIELSTIAYWKIRQRLLRVPGVANVAIWGERLQQEHIQVDPKKLARNGVTLDEVMNATSDSLDSGLLRFSDGAFIGKGGFVETGGVRLNVRNKIGIDTPADLGTIVIERRDGKRLRVSDVATLKEDHQPLGGDAVVNSGPGLLLVVQKYPGANTLELTKGLEDAMDAMRPGLPDVKIDTTIFRPATFIETAIHNLTTTLLLGCLLVVAILAAFLFEWRTAMISLIAIPLSLVAAIVFLDLYGTTINVMLLAGLVVAVGVVVDDAIIDVENVTRRLREHRAKGGEGSVAQVILKASLEVRSSITYATLIILVAVVPVLLLSGLSGSFFRPLILAYGLAVLVSMLVALTITPALCFILLRNAPLKRQSPLLGGLKRAYGAILSRVIRTPRPALVGTAILLLAGVLVAPTLGSSLFPSFKERDFLLHWINKPSTSQPEQARIVARGCNDLRKVPGVRNCGSHIGQAFLAEETEGVNFGENWISIKPDADYDKTIAAVQKTADSYPGIYRNVQTYLRERISESLTGTSNAVVVRIFGPDLDVIGEKAKEVAKSISTIPGVVDAHSELHENVPHIQVEVKLPQAHRYGLKPGDIRRQSATLLASEEVGDIFRGGRAYDVHVWSIPSARRSVDDVRRLPLDIPGGGHVRLADVATIKVAPTPNTIERESESRLIQVGANVSGRDLSSVVSDIQARVAKVSFPQGYHAEVGGESTELAAAQSNLGLFGLAAVLVIFLLLQAVFSSARLAVLTFLTLPMALVGGVLAAKLSGDELSLGSLVGFLTVFGICARNSILMLSHFQHLEREEGEAFGPELVMRGATERLAPILMTASATGLALVPLVLAGPISGHEIEYPMAVVILGGLVTSTLLNLFVMPSLYLRFAPRKRRERVASEIPMAGDKTVPASV</sequence>
<dbReference type="GO" id="GO:0005886">
    <property type="term" value="C:plasma membrane"/>
    <property type="evidence" value="ECO:0007669"/>
    <property type="project" value="TreeGrafter"/>
</dbReference>
<dbReference type="SUPFAM" id="SSF82866">
    <property type="entry name" value="Multidrug efflux transporter AcrB transmembrane domain"/>
    <property type="match status" value="2"/>
</dbReference>
<dbReference type="PANTHER" id="PTHR32063:SF4">
    <property type="entry name" value="SLR6043 PROTEIN"/>
    <property type="match status" value="1"/>
</dbReference>
<dbReference type="SUPFAM" id="SSF82714">
    <property type="entry name" value="Multidrug efflux transporter AcrB TolC docking domain, DN and DC subdomains"/>
    <property type="match status" value="2"/>
</dbReference>
<evidence type="ECO:0000313" key="3">
    <source>
        <dbReference type="Proteomes" id="UP001149140"/>
    </source>
</evidence>
<keyword evidence="1" id="KW-1133">Transmembrane helix</keyword>
<feature type="transmembrane region" description="Helical" evidence="1">
    <location>
        <begin position="922"/>
        <end position="940"/>
    </location>
</feature>
<organism evidence="2 3">
    <name type="scientific">Solirubrobacter ginsenosidimutans</name>
    <dbReference type="NCBI Taxonomy" id="490573"/>
    <lineage>
        <taxon>Bacteria</taxon>
        <taxon>Bacillati</taxon>
        <taxon>Actinomycetota</taxon>
        <taxon>Thermoleophilia</taxon>
        <taxon>Solirubrobacterales</taxon>
        <taxon>Solirubrobacteraceae</taxon>
        <taxon>Solirubrobacter</taxon>
    </lineage>
</organism>
<dbReference type="PRINTS" id="PR00702">
    <property type="entry name" value="ACRIFLAVINRP"/>
</dbReference>
<name>A0A9X3S0V7_9ACTN</name>
<dbReference type="Gene3D" id="3.30.70.1440">
    <property type="entry name" value="Multidrug efflux transporter AcrB pore domain"/>
    <property type="match status" value="1"/>
</dbReference>
<feature type="transmembrane region" description="Helical" evidence="1">
    <location>
        <begin position="999"/>
        <end position="1023"/>
    </location>
</feature>
<dbReference type="PANTHER" id="PTHR32063">
    <property type="match status" value="1"/>
</dbReference>
<dbReference type="GO" id="GO:0042910">
    <property type="term" value="F:xenobiotic transmembrane transporter activity"/>
    <property type="evidence" value="ECO:0007669"/>
    <property type="project" value="TreeGrafter"/>
</dbReference>
<dbReference type="InterPro" id="IPR001036">
    <property type="entry name" value="Acrflvin-R"/>
</dbReference>
<feature type="transmembrane region" description="Helical" evidence="1">
    <location>
        <begin position="867"/>
        <end position="886"/>
    </location>
</feature>
<dbReference type="Pfam" id="PF00873">
    <property type="entry name" value="ACR_tran"/>
    <property type="match status" value="1"/>
</dbReference>
<dbReference type="Gene3D" id="1.20.1640.10">
    <property type="entry name" value="Multidrug efflux transporter AcrB transmembrane domain"/>
    <property type="match status" value="2"/>
</dbReference>
<dbReference type="InterPro" id="IPR027463">
    <property type="entry name" value="AcrB_DN_DC_subdom"/>
</dbReference>
<evidence type="ECO:0000256" key="1">
    <source>
        <dbReference type="SAM" id="Phobius"/>
    </source>
</evidence>
<feature type="transmembrane region" description="Helical" evidence="1">
    <location>
        <begin position="452"/>
        <end position="469"/>
    </location>
</feature>